<evidence type="ECO:0000313" key="2">
    <source>
        <dbReference type="EMBL" id="GJJ13546.1"/>
    </source>
</evidence>
<name>A0AAV5AFX9_9AGAM</name>
<keyword evidence="3" id="KW-1185">Reference proteome</keyword>
<organism evidence="2 3">
    <name type="scientific">Clathrus columnatus</name>
    <dbReference type="NCBI Taxonomy" id="1419009"/>
    <lineage>
        <taxon>Eukaryota</taxon>
        <taxon>Fungi</taxon>
        <taxon>Dikarya</taxon>
        <taxon>Basidiomycota</taxon>
        <taxon>Agaricomycotina</taxon>
        <taxon>Agaricomycetes</taxon>
        <taxon>Phallomycetidae</taxon>
        <taxon>Phallales</taxon>
        <taxon>Clathraceae</taxon>
        <taxon>Clathrus</taxon>
    </lineage>
</organism>
<reference evidence="2" key="1">
    <citation type="submission" date="2021-10" db="EMBL/GenBank/DDBJ databases">
        <title>De novo Genome Assembly of Clathrus columnatus (Basidiomycota, Fungi) Using Illumina and Nanopore Sequence Data.</title>
        <authorList>
            <person name="Ogiso-Tanaka E."/>
            <person name="Itagaki H."/>
            <person name="Hosoya T."/>
            <person name="Hosaka K."/>
        </authorList>
    </citation>
    <scope>NUCLEOTIDE SEQUENCE</scope>
    <source>
        <strain evidence="2">MO-923</strain>
    </source>
</reference>
<dbReference type="AlphaFoldDB" id="A0AAV5AFX9"/>
<protein>
    <submittedName>
        <fullName evidence="2">Uncharacterized protein</fullName>
    </submittedName>
</protein>
<evidence type="ECO:0000313" key="3">
    <source>
        <dbReference type="Proteomes" id="UP001050691"/>
    </source>
</evidence>
<evidence type="ECO:0000256" key="1">
    <source>
        <dbReference type="SAM" id="MobiDB-lite"/>
    </source>
</evidence>
<sequence length="69" mass="7656">MALPTLSFRERPSQSIKFVLGRLHESIVAEMAERNEPADIDSSGPVRELDNLQDTTSTTTGRDELQNLA</sequence>
<accession>A0AAV5AFX9</accession>
<dbReference type="Proteomes" id="UP001050691">
    <property type="component" value="Unassembled WGS sequence"/>
</dbReference>
<gene>
    <name evidence="2" type="ORF">Clacol_007801</name>
</gene>
<dbReference type="EMBL" id="BPWL01000008">
    <property type="protein sequence ID" value="GJJ13546.1"/>
    <property type="molecule type" value="Genomic_DNA"/>
</dbReference>
<proteinExistence type="predicted"/>
<feature type="region of interest" description="Disordered" evidence="1">
    <location>
        <begin position="34"/>
        <end position="69"/>
    </location>
</feature>
<comment type="caution">
    <text evidence="2">The sequence shown here is derived from an EMBL/GenBank/DDBJ whole genome shotgun (WGS) entry which is preliminary data.</text>
</comment>